<evidence type="ECO:0000259" key="1">
    <source>
        <dbReference type="Pfam" id="PF06985"/>
    </source>
</evidence>
<dbReference type="EMBL" id="JAFJYH010000027">
    <property type="protein sequence ID" value="KAG4423904.1"/>
    <property type="molecule type" value="Genomic_DNA"/>
</dbReference>
<dbReference type="Pfam" id="PF06985">
    <property type="entry name" value="HET"/>
    <property type="match status" value="1"/>
</dbReference>
<comment type="caution">
    <text evidence="2">The sequence shown here is derived from an EMBL/GenBank/DDBJ whole genome shotgun (WGS) entry which is preliminary data.</text>
</comment>
<reference evidence="2" key="1">
    <citation type="submission" date="2021-02" db="EMBL/GenBank/DDBJ databases">
        <title>Genome sequence Cadophora malorum strain M34.</title>
        <authorList>
            <person name="Stefanovic E."/>
            <person name="Vu D."/>
            <person name="Scully C."/>
            <person name="Dijksterhuis J."/>
            <person name="Roader J."/>
            <person name="Houbraken J."/>
        </authorList>
    </citation>
    <scope>NUCLEOTIDE SEQUENCE</scope>
    <source>
        <strain evidence="2">M34</strain>
    </source>
</reference>
<protein>
    <recommendedName>
        <fullName evidence="1">Heterokaryon incompatibility domain-containing protein</fullName>
    </recommendedName>
</protein>
<proteinExistence type="predicted"/>
<keyword evidence="3" id="KW-1185">Reference proteome</keyword>
<dbReference type="PANTHER" id="PTHR33112">
    <property type="entry name" value="DOMAIN PROTEIN, PUTATIVE-RELATED"/>
    <property type="match status" value="1"/>
</dbReference>
<dbReference type="AlphaFoldDB" id="A0A8H7WFL0"/>
<gene>
    <name evidence="2" type="ORF">IFR04_002899</name>
</gene>
<dbReference type="InterPro" id="IPR010730">
    <property type="entry name" value="HET"/>
</dbReference>
<accession>A0A8H7WFL0</accession>
<feature type="domain" description="Heterokaryon incompatibility" evidence="1">
    <location>
        <begin position="40"/>
        <end position="189"/>
    </location>
</feature>
<organism evidence="2 3">
    <name type="scientific">Cadophora malorum</name>
    <dbReference type="NCBI Taxonomy" id="108018"/>
    <lineage>
        <taxon>Eukaryota</taxon>
        <taxon>Fungi</taxon>
        <taxon>Dikarya</taxon>
        <taxon>Ascomycota</taxon>
        <taxon>Pezizomycotina</taxon>
        <taxon>Leotiomycetes</taxon>
        <taxon>Helotiales</taxon>
        <taxon>Ploettnerulaceae</taxon>
        <taxon>Cadophora</taxon>
    </lineage>
</organism>
<dbReference type="PANTHER" id="PTHR33112:SF12">
    <property type="entry name" value="HETEROKARYON INCOMPATIBILITY DOMAIN-CONTAINING PROTEIN"/>
    <property type="match status" value="1"/>
</dbReference>
<evidence type="ECO:0000313" key="3">
    <source>
        <dbReference type="Proteomes" id="UP000664132"/>
    </source>
</evidence>
<name>A0A8H7WFL0_9HELO</name>
<dbReference type="OrthoDB" id="5135333at2759"/>
<dbReference type="Proteomes" id="UP000664132">
    <property type="component" value="Unassembled WGS sequence"/>
</dbReference>
<sequence>MQHESCNLASTARRLPPTRPLWLIDTLDLCLVPGDIEHEYIALSYVWGIEPFFQTTKANIAELQLYQTFEKCHERFGIPKTIEDAIMLVSLTDQRYLWVDALCIVQDDSCTKVDQINSMGSIFGGAYLTIVARQGPDANYGLRGLKGISLPRNIVQEEFSLNDECLIIKSRKPDMTPNSWSRRGWTFQEALFSSRLLIFADDRVWWKCSCCSFSEDIAPKIKSESERGGVSRQSTCFALPFPLFLDFADLVLDFGDRDFTHPQDTLDAFTSIVTALTKVFYGGFVCGIPALFFDIGLCWLPAAWKTCNRKVPTNHIDATEATLPSWSWIGWKGKIDKNSWLSGDDYMNLHVKAATYQTSRITTPLVEWSSRAPGKDISTPIRAPWNLHSIRTSALQQNATYQPPSGWQGIDNDLNLSQKRREEYLRFYYKHESNSVVRFKHPIPLCNGTEDLLPSHRDTLLCCRTQKAIFQFDADVDTSLASRAPHPNNVLLICTNRAWAGILTLHHKVRDRLFSCDLSNEEAAQKPSTGELVAISTGCAIEGQGACDMDEWEHPDRPKGPEGSKYEFYNVLWVEWKDGIAYRKGCGRVMKSAWEDEEREWIDLVLG</sequence>
<evidence type="ECO:0000313" key="2">
    <source>
        <dbReference type="EMBL" id="KAG4423904.1"/>
    </source>
</evidence>